<proteinExistence type="inferred from homology"/>
<gene>
    <name evidence="10" type="ORF">SAMN02745168_0304</name>
</gene>
<dbReference type="Pfam" id="PF02771">
    <property type="entry name" value="Acyl-CoA_dh_N"/>
    <property type="match status" value="1"/>
</dbReference>
<dbReference type="EMBL" id="FWXW01000016">
    <property type="protein sequence ID" value="SMC91116.1"/>
    <property type="molecule type" value="Genomic_DNA"/>
</dbReference>
<dbReference type="InterPro" id="IPR046373">
    <property type="entry name" value="Acyl-CoA_Oxase/DH_mid-dom_sf"/>
</dbReference>
<feature type="domain" description="Acyl-CoA oxidase/dehydrogenase middle" evidence="8">
    <location>
        <begin position="120"/>
        <end position="215"/>
    </location>
</feature>
<evidence type="ECO:0000256" key="5">
    <source>
        <dbReference type="ARBA" id="ARBA00023002"/>
    </source>
</evidence>
<evidence type="ECO:0000256" key="2">
    <source>
        <dbReference type="ARBA" id="ARBA00009347"/>
    </source>
</evidence>
<evidence type="ECO:0000256" key="1">
    <source>
        <dbReference type="ARBA" id="ARBA00001974"/>
    </source>
</evidence>
<dbReference type="FunFam" id="2.40.110.10:FF:000001">
    <property type="entry name" value="Acyl-CoA dehydrogenase, mitochondrial"/>
    <property type="match status" value="1"/>
</dbReference>
<dbReference type="Pfam" id="PF00441">
    <property type="entry name" value="Acyl-CoA_dh_1"/>
    <property type="match status" value="1"/>
</dbReference>
<keyword evidence="11" id="KW-1185">Reference proteome</keyword>
<protein>
    <submittedName>
        <fullName evidence="10">Butyryl-CoA dehydrogenase</fullName>
    </submittedName>
</protein>
<dbReference type="SUPFAM" id="SSF47203">
    <property type="entry name" value="Acyl-CoA dehydrogenase C-terminal domain-like"/>
    <property type="match status" value="1"/>
</dbReference>
<dbReference type="InterPro" id="IPR037069">
    <property type="entry name" value="AcylCoA_DH/ox_N_sf"/>
</dbReference>
<feature type="domain" description="Acyl-CoA dehydrogenase/oxidase C-terminal" evidence="7">
    <location>
        <begin position="227"/>
        <end position="375"/>
    </location>
</feature>
<dbReference type="STRING" id="1122930.SAMN02745168_0304"/>
<dbReference type="Pfam" id="PF02770">
    <property type="entry name" value="Acyl-CoA_dh_M"/>
    <property type="match status" value="1"/>
</dbReference>
<dbReference type="PANTHER" id="PTHR43884:SF12">
    <property type="entry name" value="ISOVALERYL-COA DEHYDROGENASE, MITOCHONDRIAL-RELATED"/>
    <property type="match status" value="1"/>
</dbReference>
<evidence type="ECO:0000313" key="10">
    <source>
        <dbReference type="EMBL" id="SMC91116.1"/>
    </source>
</evidence>
<sequence length="378" mass="40795">MGYILNDEGNDLLQMVREFAEKEVKPYAAEFDRTGEFPMEMYKKGMEMGLHALEIPAEYGGGGLDYITCAAISEELAKADAGFSTGISAVGLALKPVLFFGTPEQKKMFSDIVVNGGMACFALTEPDAGSDAGATKTTAVRDGDEYVINGSKCFITGAAHSDVMVVFATVDKSKGLKGVTAFIVEANRPGISIGKEEDKMGIRLSNTASISFDDVRVPVDHRLGAEGEGFKIAMVTLDASRPFVGAGAVGIAQRALDEAVKYAKERIAFGKPIANLQAIQFMLADMDIKIETARQMIIHALTLIESKKPHSRESAIAKCYAGDIAMQVTTDAVQILAGYGYSREYPVEKLMRDAKIFQIFEGTNQIQRVVIAGNLLRK</sequence>
<dbReference type="SUPFAM" id="SSF56645">
    <property type="entry name" value="Acyl-CoA dehydrogenase NM domain-like"/>
    <property type="match status" value="1"/>
</dbReference>
<dbReference type="PIRSF" id="PIRSF016578">
    <property type="entry name" value="HsaA"/>
    <property type="match status" value="1"/>
</dbReference>
<keyword evidence="3 6" id="KW-0285">Flavoprotein</keyword>
<dbReference type="InterPro" id="IPR006089">
    <property type="entry name" value="Acyl-CoA_DH_CS"/>
</dbReference>
<dbReference type="GO" id="GO:0003995">
    <property type="term" value="F:acyl-CoA dehydrogenase activity"/>
    <property type="evidence" value="ECO:0007669"/>
    <property type="project" value="InterPro"/>
</dbReference>
<dbReference type="InterPro" id="IPR013786">
    <property type="entry name" value="AcylCoA_DH/ox_N"/>
</dbReference>
<dbReference type="Gene3D" id="1.20.140.10">
    <property type="entry name" value="Butyryl-CoA Dehydrogenase, subunit A, domain 3"/>
    <property type="match status" value="1"/>
</dbReference>
<dbReference type="Gene3D" id="1.10.540.10">
    <property type="entry name" value="Acyl-CoA dehydrogenase/oxidase, N-terminal domain"/>
    <property type="match status" value="1"/>
</dbReference>
<dbReference type="PROSITE" id="PS00072">
    <property type="entry name" value="ACYL_COA_DH_1"/>
    <property type="match status" value="1"/>
</dbReference>
<evidence type="ECO:0000259" key="7">
    <source>
        <dbReference type="Pfam" id="PF00441"/>
    </source>
</evidence>
<keyword evidence="4 6" id="KW-0274">FAD</keyword>
<dbReference type="GO" id="GO:0050660">
    <property type="term" value="F:flavin adenine dinucleotide binding"/>
    <property type="evidence" value="ECO:0007669"/>
    <property type="project" value="InterPro"/>
</dbReference>
<dbReference type="RefSeq" id="WP_084235708.1">
    <property type="nucleotide sequence ID" value="NZ_FWXW01000016.1"/>
</dbReference>
<dbReference type="FunFam" id="1.20.140.10:FF:000011">
    <property type="entry name" value="Medium-chain specific acyl-CoA dehydrogenase, mitochondrial"/>
    <property type="match status" value="1"/>
</dbReference>
<evidence type="ECO:0000259" key="8">
    <source>
        <dbReference type="Pfam" id="PF02770"/>
    </source>
</evidence>
<dbReference type="PANTHER" id="PTHR43884">
    <property type="entry name" value="ACYL-COA DEHYDROGENASE"/>
    <property type="match status" value="1"/>
</dbReference>
<dbReference type="InterPro" id="IPR006091">
    <property type="entry name" value="Acyl-CoA_Oxase/DH_mid-dom"/>
</dbReference>
<feature type="domain" description="Acyl-CoA dehydrogenase/oxidase N-terminal" evidence="9">
    <location>
        <begin position="7"/>
        <end position="109"/>
    </location>
</feature>
<evidence type="ECO:0000256" key="6">
    <source>
        <dbReference type="RuleBase" id="RU362125"/>
    </source>
</evidence>
<dbReference type="Proteomes" id="UP000192790">
    <property type="component" value="Unassembled WGS sequence"/>
</dbReference>
<dbReference type="OrthoDB" id="9802447at2"/>
<dbReference type="InterPro" id="IPR009075">
    <property type="entry name" value="AcylCo_DH/oxidase_C"/>
</dbReference>
<accession>A0A1W2D1W0</accession>
<reference evidence="10 11" key="1">
    <citation type="submission" date="2017-04" db="EMBL/GenBank/DDBJ databases">
        <authorList>
            <person name="Afonso C.L."/>
            <person name="Miller P.J."/>
            <person name="Scott M.A."/>
            <person name="Spackman E."/>
            <person name="Goraichik I."/>
            <person name="Dimitrov K.M."/>
            <person name="Suarez D.L."/>
            <person name="Swayne D.E."/>
        </authorList>
    </citation>
    <scope>NUCLEOTIDE SEQUENCE [LARGE SCALE GENOMIC DNA]</scope>
    <source>
        <strain evidence="10 11">DSM 12816</strain>
    </source>
</reference>
<name>A0A1W2D1W0_9FIRM</name>
<evidence type="ECO:0000313" key="11">
    <source>
        <dbReference type="Proteomes" id="UP000192790"/>
    </source>
</evidence>
<comment type="similarity">
    <text evidence="2 6">Belongs to the acyl-CoA dehydrogenase family.</text>
</comment>
<dbReference type="InterPro" id="IPR009100">
    <property type="entry name" value="AcylCoA_DH/oxidase_NM_dom_sf"/>
</dbReference>
<evidence type="ECO:0000256" key="3">
    <source>
        <dbReference type="ARBA" id="ARBA00022630"/>
    </source>
</evidence>
<keyword evidence="5 6" id="KW-0560">Oxidoreductase</keyword>
<organism evidence="10 11">
    <name type="scientific">Papillibacter cinnamivorans DSM 12816</name>
    <dbReference type="NCBI Taxonomy" id="1122930"/>
    <lineage>
        <taxon>Bacteria</taxon>
        <taxon>Bacillati</taxon>
        <taxon>Bacillota</taxon>
        <taxon>Clostridia</taxon>
        <taxon>Eubacteriales</taxon>
        <taxon>Oscillospiraceae</taxon>
        <taxon>Papillibacter</taxon>
    </lineage>
</organism>
<dbReference type="Gene3D" id="2.40.110.10">
    <property type="entry name" value="Butyryl-CoA Dehydrogenase, subunit A, domain 2"/>
    <property type="match status" value="1"/>
</dbReference>
<dbReference type="InterPro" id="IPR036250">
    <property type="entry name" value="AcylCo_DH-like_C"/>
</dbReference>
<comment type="cofactor">
    <cofactor evidence="1 6">
        <name>FAD</name>
        <dbReference type="ChEBI" id="CHEBI:57692"/>
    </cofactor>
</comment>
<dbReference type="AlphaFoldDB" id="A0A1W2D1W0"/>
<evidence type="ECO:0000256" key="4">
    <source>
        <dbReference type="ARBA" id="ARBA00022827"/>
    </source>
</evidence>
<evidence type="ECO:0000259" key="9">
    <source>
        <dbReference type="Pfam" id="PF02771"/>
    </source>
</evidence>